<dbReference type="EMBL" id="CP075901">
    <property type="protein sequence ID" value="QWB32011.1"/>
    <property type="molecule type" value="Genomic_DNA"/>
</dbReference>
<reference evidence="1 2" key="1">
    <citation type="submission" date="2021-05" db="EMBL/GenBank/DDBJ databases">
        <title>Biocontrol using Exiguobacterium acetylicum SI17 against litchi downy blight caused by Peronophythora litchii.</title>
        <authorList>
            <person name="Zheng L."/>
        </authorList>
    </citation>
    <scope>NUCLEOTIDE SEQUENCE [LARGE SCALE GENOMIC DNA]</scope>
    <source>
        <strain evidence="1 2">SI17</strain>
        <plasmid evidence="1 2">p4</plasmid>
    </source>
</reference>
<organism evidence="1 2">
    <name type="scientific">Exiguobacterium acetylicum</name>
    <name type="common">Brevibacterium acetylicum</name>
    <dbReference type="NCBI Taxonomy" id="41170"/>
    <lineage>
        <taxon>Bacteria</taxon>
        <taxon>Bacillati</taxon>
        <taxon>Bacillota</taxon>
        <taxon>Bacilli</taxon>
        <taxon>Bacillales</taxon>
        <taxon>Bacillales Family XII. Incertae Sedis</taxon>
        <taxon>Exiguobacterium</taxon>
    </lineage>
</organism>
<sequence length="61" mass="6958">MESTSVVGYVIDAFCYCCHCFEIEEPEEESEEVEPIHSDEIWDEQPHCMRCGESIDIAGLS</sequence>
<geneLocation type="plasmid" evidence="1 2">
    <name>p4</name>
</geneLocation>
<keyword evidence="1" id="KW-0614">Plasmid</keyword>
<evidence type="ECO:0000313" key="1">
    <source>
        <dbReference type="EMBL" id="QWB32011.1"/>
    </source>
</evidence>
<keyword evidence="2" id="KW-1185">Reference proteome</keyword>
<proteinExistence type="predicted"/>
<dbReference type="GeneID" id="88813477"/>
<name>A0ABX8GF74_EXIAC</name>
<evidence type="ECO:0000313" key="2">
    <source>
        <dbReference type="Proteomes" id="UP000679498"/>
    </source>
</evidence>
<dbReference type="Proteomes" id="UP000679498">
    <property type="component" value="Plasmid p4"/>
</dbReference>
<accession>A0ABX8GF74</accession>
<protein>
    <submittedName>
        <fullName evidence="1">Uncharacterized protein</fullName>
    </submittedName>
</protein>
<gene>
    <name evidence="1" type="ORF">KKI46_17375</name>
</gene>
<dbReference type="RefSeq" id="WP_214814286.1">
    <property type="nucleotide sequence ID" value="NZ_CP075901.1"/>
</dbReference>